<gene>
    <name evidence="3" type="ORF">AR543_06720</name>
</gene>
<feature type="compositionally biased region" description="Polar residues" evidence="1">
    <location>
        <begin position="236"/>
        <end position="245"/>
    </location>
</feature>
<reference evidence="3 4" key="2">
    <citation type="journal article" date="2016" name="Int. J. Syst. Evol. Microbiol.">
        <title>Paenibacillus bovis sp. nov., isolated from raw yak (Bos grunniens) milk.</title>
        <authorList>
            <person name="Gao C."/>
            <person name="Han J."/>
            <person name="Liu Z."/>
            <person name="Xu X."/>
            <person name="Hang F."/>
            <person name="Wu Z."/>
        </authorList>
    </citation>
    <scope>NUCLEOTIDE SEQUENCE [LARGE SCALE GENOMIC DNA]</scope>
    <source>
        <strain evidence="3 4">BD3526</strain>
    </source>
</reference>
<feature type="compositionally biased region" description="Basic and acidic residues" evidence="1">
    <location>
        <begin position="492"/>
        <end position="511"/>
    </location>
</feature>
<evidence type="ECO:0000313" key="4">
    <source>
        <dbReference type="Proteomes" id="UP000078148"/>
    </source>
</evidence>
<feature type="domain" description="DUF5704" evidence="2">
    <location>
        <begin position="336"/>
        <end position="512"/>
    </location>
</feature>
<dbReference type="AlphaFoldDB" id="A0A172ZLZ9"/>
<feature type="region of interest" description="Disordered" evidence="1">
    <location>
        <begin position="279"/>
        <end position="300"/>
    </location>
</feature>
<organism evidence="3 4">
    <name type="scientific">Paenibacillus bovis</name>
    <dbReference type="NCBI Taxonomy" id="1616788"/>
    <lineage>
        <taxon>Bacteria</taxon>
        <taxon>Bacillati</taxon>
        <taxon>Bacillota</taxon>
        <taxon>Bacilli</taxon>
        <taxon>Bacillales</taxon>
        <taxon>Paenibacillaceae</taxon>
        <taxon>Paenibacillus</taxon>
    </lineage>
</organism>
<dbReference type="Pfam" id="PF18964">
    <property type="entry name" value="DUF5704"/>
    <property type="match status" value="1"/>
</dbReference>
<evidence type="ECO:0000313" key="3">
    <source>
        <dbReference type="EMBL" id="ANF98675.1"/>
    </source>
</evidence>
<reference evidence="4" key="1">
    <citation type="submission" date="2015-10" db="EMBL/GenBank/DDBJ databases">
        <title>Genome of Paenibacillus bovis sp. nov.</title>
        <authorList>
            <person name="Wu Z."/>
            <person name="Gao C."/>
            <person name="Liu Z."/>
            <person name="Zheng H."/>
        </authorList>
    </citation>
    <scope>NUCLEOTIDE SEQUENCE [LARGE SCALE GENOMIC DNA]</scope>
    <source>
        <strain evidence="4">BD3526</strain>
    </source>
</reference>
<dbReference type="Proteomes" id="UP000078148">
    <property type="component" value="Chromosome"/>
</dbReference>
<evidence type="ECO:0000256" key="1">
    <source>
        <dbReference type="SAM" id="MobiDB-lite"/>
    </source>
</evidence>
<dbReference type="KEGG" id="pbv:AR543_06720"/>
<feature type="region of interest" description="Disordered" evidence="1">
    <location>
        <begin position="466"/>
        <end position="511"/>
    </location>
</feature>
<dbReference type="EMBL" id="CP013023">
    <property type="protein sequence ID" value="ANF98675.1"/>
    <property type="molecule type" value="Genomic_DNA"/>
</dbReference>
<feature type="region of interest" description="Disordered" evidence="1">
    <location>
        <begin position="233"/>
        <end position="253"/>
    </location>
</feature>
<protein>
    <recommendedName>
        <fullName evidence="2">DUF5704 domain-containing protein</fullName>
    </recommendedName>
</protein>
<sequence length="1111" mass="125333">MNLGFTKAEAADVATPLNYYKDTSENTTEANYRYFVGMMYYDMWYGSSWQHQLAPYRGDEGLAEQDYQFSFPNRTIKSIDVTLYKYNSQNAIYFESSRTEKPEEGESLWKIYSPAISTDTEERKLTYTKNGIGTSTATIPIKVKILLNAKEAKDITDTCTTQCSPTTQGLRIYLPVLFKIELDSKLSVYYKTKDGKSLNSVFPPREEEMKPGSEYEFTAPTNEKYKYIGYKKTTDGTDPSKQPNIQEGEPPKFKYNGSFEEYRAYQYYDVVEGCKPGQTSADNPDCDDPDLPSEGKGDCTFTILPPTQSQELSKAMMNPEASGHILGDDAANGRHFDATRGIPTSENLYANAWGYNYLFSHKFGEMKGKVDYQCKVKVKYSLKWKQKNNKGDWKTKTASSTKTYNFGFTRDYSYWQINQLAAYGIQQAKMNNYALPNGSVTITAAGYTPPSIEKEDSTDVNDHVRPDETGAINYHPGVIDGGKSGKPSVPNDEGKLKGMAESKTDDPEVRNDDAKFTFKSKETEIMNGDWTRKTTVKPKEIPAPTKIRSYKDSTERILFKGSQLISLKLTNKANTPATGTIFYTMVDENVNGDGDHNYPITAINNVTVYTPVVNYSSISDDKIHNQKTVPDVKRMALILDRPFTVRIPTSGQHQNESAYPGYGKRDFAKYFRIKQVLFPFDVYAKDGQTFYPKNTWIDVPVNQLDTVFNLPVWVDEGNYTVLFRNIAENAPGSFTAEQDANFDLNNHVAKDTVDVEVIGRIYDFHVTDIADFNWEKVFRTAKGSSSATGKSYWVGPNGIDGELRGNSTPYTLPIMRGSNPLNGFKNVAVKTGYHFKFDVKTKGNMFADKDALRITPTFYYQDKDASTQPERVPVDLYYHSDNKKFIKIGSVSDTEKRSITLNHRLRNVSAAAIKNTAASIYDLADGWTINKEQYIANFIKRSNKPTYSGGYDIQILTSPLRTFINTFERPANASASAARVNASIQQWYGEYSLPANVYAVPKGTDLAEYGRSHTLDEKAPIFLKKGFIVVNFDLESIVNGDTNNPHLQYIHTGSGYNNQWWDMEGYDNTDGNRDHIVKDPYHVSYIVKDGDVVFYDTDLSSYNDFAASGTH</sequence>
<accession>A0A172ZLZ9</accession>
<dbReference type="InterPro" id="IPR043759">
    <property type="entry name" value="DUF5704"/>
</dbReference>
<proteinExistence type="predicted"/>
<keyword evidence="4" id="KW-1185">Reference proteome</keyword>
<evidence type="ECO:0000259" key="2">
    <source>
        <dbReference type="Pfam" id="PF18964"/>
    </source>
</evidence>
<name>A0A172ZLZ9_9BACL</name>